<organism evidence="1 2">
    <name type="scientific">Sorghum bicolor</name>
    <name type="common">Sorghum</name>
    <name type="synonym">Sorghum vulgare</name>
    <dbReference type="NCBI Taxonomy" id="4558"/>
    <lineage>
        <taxon>Eukaryota</taxon>
        <taxon>Viridiplantae</taxon>
        <taxon>Streptophyta</taxon>
        <taxon>Embryophyta</taxon>
        <taxon>Tracheophyta</taxon>
        <taxon>Spermatophyta</taxon>
        <taxon>Magnoliopsida</taxon>
        <taxon>Liliopsida</taxon>
        <taxon>Poales</taxon>
        <taxon>Poaceae</taxon>
        <taxon>PACMAD clade</taxon>
        <taxon>Panicoideae</taxon>
        <taxon>Andropogonodae</taxon>
        <taxon>Andropogoneae</taxon>
        <taxon>Sorghinae</taxon>
        <taxon>Sorghum</taxon>
    </lineage>
</organism>
<sequence length="102" mass="11847">MFGSGYLTTKHLIVSSIQPKKTTTTTEFRMLGKNKNQVSAQVRLQKLTPHMDLRVFLMAKLPLKIVQKQPKDVLHTHMKRCLFESLQIMVRSTHQKDVEDNK</sequence>
<keyword evidence="2" id="KW-1185">Reference proteome</keyword>
<dbReference type="AlphaFoldDB" id="A0A1Z5R9H6"/>
<proteinExistence type="predicted"/>
<protein>
    <submittedName>
        <fullName evidence="1">Uncharacterized protein</fullName>
    </submittedName>
</protein>
<dbReference type="Proteomes" id="UP000000768">
    <property type="component" value="Chromosome 7"/>
</dbReference>
<dbReference type="InParanoid" id="A0A1Z5R9H6"/>
<evidence type="ECO:0000313" key="2">
    <source>
        <dbReference type="Proteomes" id="UP000000768"/>
    </source>
</evidence>
<accession>A0A1Z5R9H6</accession>
<reference evidence="1 2" key="1">
    <citation type="journal article" date="2009" name="Nature">
        <title>The Sorghum bicolor genome and the diversification of grasses.</title>
        <authorList>
            <person name="Paterson A.H."/>
            <person name="Bowers J.E."/>
            <person name="Bruggmann R."/>
            <person name="Dubchak I."/>
            <person name="Grimwood J."/>
            <person name="Gundlach H."/>
            <person name="Haberer G."/>
            <person name="Hellsten U."/>
            <person name="Mitros T."/>
            <person name="Poliakov A."/>
            <person name="Schmutz J."/>
            <person name="Spannagl M."/>
            <person name="Tang H."/>
            <person name="Wang X."/>
            <person name="Wicker T."/>
            <person name="Bharti A.K."/>
            <person name="Chapman J."/>
            <person name="Feltus F.A."/>
            <person name="Gowik U."/>
            <person name="Grigoriev I.V."/>
            <person name="Lyons E."/>
            <person name="Maher C.A."/>
            <person name="Martis M."/>
            <person name="Narechania A."/>
            <person name="Otillar R.P."/>
            <person name="Penning B.W."/>
            <person name="Salamov A.A."/>
            <person name="Wang Y."/>
            <person name="Zhang L."/>
            <person name="Carpita N.C."/>
            <person name="Freeling M."/>
            <person name="Gingle A.R."/>
            <person name="Hash C.T."/>
            <person name="Keller B."/>
            <person name="Klein P."/>
            <person name="Kresovich S."/>
            <person name="McCann M.C."/>
            <person name="Ming R."/>
            <person name="Peterson D.G."/>
            <person name="Mehboob-ur-Rahman"/>
            <person name="Ware D."/>
            <person name="Westhoff P."/>
            <person name="Mayer K.F."/>
            <person name="Messing J."/>
            <person name="Rokhsar D.S."/>
        </authorList>
    </citation>
    <scope>NUCLEOTIDE SEQUENCE [LARGE SCALE GENOMIC DNA]</scope>
    <source>
        <strain evidence="2">cv. BTx623</strain>
    </source>
</reference>
<dbReference type="Gramene" id="OQU80398">
    <property type="protein sequence ID" value="OQU80398"/>
    <property type="gene ID" value="SORBI_3007G121650"/>
</dbReference>
<name>A0A1Z5R9H6_SORBI</name>
<evidence type="ECO:0000313" key="1">
    <source>
        <dbReference type="EMBL" id="OQU80398.1"/>
    </source>
</evidence>
<dbReference type="EMBL" id="CM000766">
    <property type="protein sequence ID" value="OQU80398.1"/>
    <property type="molecule type" value="Genomic_DNA"/>
</dbReference>
<reference evidence="2" key="2">
    <citation type="journal article" date="2018" name="Plant J.">
        <title>The Sorghum bicolor reference genome: improved assembly, gene annotations, a transcriptome atlas, and signatures of genome organization.</title>
        <authorList>
            <person name="McCormick R.F."/>
            <person name="Truong S.K."/>
            <person name="Sreedasyam A."/>
            <person name="Jenkins J."/>
            <person name="Shu S."/>
            <person name="Sims D."/>
            <person name="Kennedy M."/>
            <person name="Amirebrahimi M."/>
            <person name="Weers B.D."/>
            <person name="McKinley B."/>
            <person name="Mattison A."/>
            <person name="Morishige D.T."/>
            <person name="Grimwood J."/>
            <person name="Schmutz J."/>
            <person name="Mullet J.E."/>
        </authorList>
    </citation>
    <scope>NUCLEOTIDE SEQUENCE [LARGE SCALE GENOMIC DNA]</scope>
    <source>
        <strain evidence="2">cv. BTx623</strain>
    </source>
</reference>
<gene>
    <name evidence="1" type="ORF">SORBI_3007G121650</name>
</gene>